<organism evidence="3 4">
    <name type="scientific">Pedobacter africanus</name>
    <dbReference type="NCBI Taxonomy" id="151894"/>
    <lineage>
        <taxon>Bacteria</taxon>
        <taxon>Pseudomonadati</taxon>
        <taxon>Bacteroidota</taxon>
        <taxon>Sphingobacteriia</taxon>
        <taxon>Sphingobacteriales</taxon>
        <taxon>Sphingobacteriaceae</taxon>
        <taxon>Pedobacter</taxon>
    </lineage>
</organism>
<dbReference type="InterPro" id="IPR036641">
    <property type="entry name" value="HPT_dom_sf"/>
</dbReference>
<dbReference type="SUPFAM" id="SSF47226">
    <property type="entry name" value="Histidine-containing phosphotransfer domain, HPT domain"/>
    <property type="match status" value="1"/>
</dbReference>
<reference evidence="4" key="1">
    <citation type="submission" date="2017-04" db="EMBL/GenBank/DDBJ databases">
        <authorList>
            <person name="Varghese N."/>
            <person name="Submissions S."/>
        </authorList>
    </citation>
    <scope>NUCLEOTIDE SEQUENCE [LARGE SCALE GENOMIC DNA]</scope>
    <source>
        <strain evidence="4">DSM 12126</strain>
    </source>
</reference>
<keyword evidence="1" id="KW-0597">Phosphoprotein</keyword>
<evidence type="ECO:0000313" key="4">
    <source>
        <dbReference type="Proteomes" id="UP000192756"/>
    </source>
</evidence>
<dbReference type="OrthoDB" id="982275at2"/>
<gene>
    <name evidence="3" type="ORF">SAMN04488524_0707</name>
</gene>
<evidence type="ECO:0000259" key="2">
    <source>
        <dbReference type="PROSITE" id="PS50894"/>
    </source>
</evidence>
<dbReference type="STRING" id="151894.SAMN04488524_0707"/>
<accession>A0A1W1ZG58</accession>
<name>A0A1W1ZG58_9SPHI</name>
<proteinExistence type="predicted"/>
<dbReference type="GO" id="GO:0004672">
    <property type="term" value="F:protein kinase activity"/>
    <property type="evidence" value="ECO:0007669"/>
    <property type="project" value="UniProtKB-ARBA"/>
</dbReference>
<dbReference type="EMBL" id="FWXT01000001">
    <property type="protein sequence ID" value="SMC47480.1"/>
    <property type="molecule type" value="Genomic_DNA"/>
</dbReference>
<dbReference type="RefSeq" id="WP_084237019.1">
    <property type="nucleotide sequence ID" value="NZ_FWXT01000001.1"/>
</dbReference>
<sequence length="126" mass="14491">MMINLQKNNEPLDLSYLRDMSGDSAEFIIEMIDMFKMQTPLYISDLGKAIADQDWPRASNCAHKIKPTFAYVGREDAKDHMQMMENNARELKNIDQLPAAFEEISAFVEILYAQLDEAKADLEKQL</sequence>
<dbReference type="Pfam" id="PF01627">
    <property type="entry name" value="Hpt"/>
    <property type="match status" value="1"/>
</dbReference>
<dbReference type="PROSITE" id="PS50894">
    <property type="entry name" value="HPT"/>
    <property type="match status" value="1"/>
</dbReference>
<dbReference type="InterPro" id="IPR008207">
    <property type="entry name" value="Sig_transdc_His_kin_Hpt_dom"/>
</dbReference>
<dbReference type="GO" id="GO:0000160">
    <property type="term" value="P:phosphorelay signal transduction system"/>
    <property type="evidence" value="ECO:0007669"/>
    <property type="project" value="InterPro"/>
</dbReference>
<keyword evidence="4" id="KW-1185">Reference proteome</keyword>
<protein>
    <submittedName>
        <fullName evidence="3">HPt (Histidine-containing phosphotransfer) domain-containing protein</fullName>
    </submittedName>
</protein>
<evidence type="ECO:0000256" key="1">
    <source>
        <dbReference type="PROSITE-ProRule" id="PRU00110"/>
    </source>
</evidence>
<evidence type="ECO:0000313" key="3">
    <source>
        <dbReference type="EMBL" id="SMC47480.1"/>
    </source>
</evidence>
<dbReference type="Proteomes" id="UP000192756">
    <property type="component" value="Unassembled WGS sequence"/>
</dbReference>
<feature type="domain" description="HPt" evidence="2">
    <location>
        <begin position="24"/>
        <end position="125"/>
    </location>
</feature>
<dbReference type="Gene3D" id="1.20.120.160">
    <property type="entry name" value="HPT domain"/>
    <property type="match status" value="1"/>
</dbReference>
<feature type="modified residue" description="Phosphohistidine" evidence="1">
    <location>
        <position position="63"/>
    </location>
</feature>
<dbReference type="AlphaFoldDB" id="A0A1W1ZG58"/>